<evidence type="ECO:0000259" key="2">
    <source>
        <dbReference type="SMART" id="SM01259"/>
    </source>
</evidence>
<reference evidence="3 4" key="1">
    <citation type="submission" date="2017-07" db="EMBL/GenBank/DDBJ databases">
        <title>Draft Genome Sequences of Select Purple Nonsulfur Bacteria.</title>
        <authorList>
            <person name="Lasarre B."/>
            <person name="Mckinlay J.B."/>
        </authorList>
    </citation>
    <scope>NUCLEOTIDE SEQUENCE [LARGE SCALE GENOMIC DNA]</scope>
    <source>
        <strain evidence="3 4">DSM 11907</strain>
    </source>
</reference>
<keyword evidence="1" id="KW-1133">Transmembrane helix</keyword>
<keyword evidence="1" id="KW-0812">Transmembrane</keyword>
<dbReference type="InterPro" id="IPR014546">
    <property type="entry name" value="UCP028440_lipidA_biosyn"/>
</dbReference>
<dbReference type="OrthoDB" id="9793186at2"/>
<feature type="transmembrane region" description="Helical" evidence="1">
    <location>
        <begin position="81"/>
        <end position="100"/>
    </location>
</feature>
<dbReference type="SMART" id="SM01259">
    <property type="entry name" value="LAB_N"/>
    <property type="match status" value="1"/>
</dbReference>
<keyword evidence="4" id="KW-1185">Reference proteome</keyword>
<gene>
    <name evidence="3" type="ORF">CH338_07700</name>
</gene>
<evidence type="ECO:0000313" key="4">
    <source>
        <dbReference type="Proteomes" id="UP000248863"/>
    </source>
</evidence>
<dbReference type="Proteomes" id="UP000248863">
    <property type="component" value="Unassembled WGS sequence"/>
</dbReference>
<comment type="caution">
    <text evidence="3">The sequence shown here is derived from an EMBL/GenBank/DDBJ whole genome shotgun (WGS) entry which is preliminary data.</text>
</comment>
<feature type="transmembrane region" description="Helical" evidence="1">
    <location>
        <begin position="23"/>
        <end position="45"/>
    </location>
</feature>
<feature type="transmembrane region" description="Helical" evidence="1">
    <location>
        <begin position="57"/>
        <end position="75"/>
    </location>
</feature>
<dbReference type="EMBL" id="NPEU01000055">
    <property type="protein sequence ID" value="RAI39966.1"/>
    <property type="molecule type" value="Genomic_DNA"/>
</dbReference>
<dbReference type="RefSeq" id="WP_111356548.1">
    <property type="nucleotide sequence ID" value="NZ_NHSK01000039.1"/>
</dbReference>
<feature type="domain" description="Lipid A biosynthesis N-terminal" evidence="2">
    <location>
        <begin position="27"/>
        <end position="98"/>
    </location>
</feature>
<sequence>MLIDLSHAVGGYLYDVFVTRLDWWVFLGIVAQGLFTMRFVVQWLASEKAGRSVVPMAFWWFSISGGVLLLAYALYRRDPVFIAGQGFGVFVYLRNLQFVLRERKGGREVQGKGMG</sequence>
<protein>
    <recommendedName>
        <fullName evidence="2">Lipid A biosynthesis N-terminal domain-containing protein</fullName>
    </recommendedName>
</protein>
<evidence type="ECO:0000313" key="3">
    <source>
        <dbReference type="EMBL" id="RAI39966.1"/>
    </source>
</evidence>
<accession>A0A327KQ08</accession>
<dbReference type="InterPro" id="IPR011499">
    <property type="entry name" value="Lipid_A_biosynth_N"/>
</dbReference>
<evidence type="ECO:0000256" key="1">
    <source>
        <dbReference type="SAM" id="Phobius"/>
    </source>
</evidence>
<dbReference type="GO" id="GO:0016020">
    <property type="term" value="C:membrane"/>
    <property type="evidence" value="ECO:0007669"/>
    <property type="project" value="GOC"/>
</dbReference>
<dbReference type="AlphaFoldDB" id="A0A327KQ08"/>
<proteinExistence type="predicted"/>
<dbReference type="GO" id="GO:0009245">
    <property type="term" value="P:lipid A biosynthetic process"/>
    <property type="evidence" value="ECO:0007669"/>
    <property type="project" value="InterPro"/>
</dbReference>
<organism evidence="3 4">
    <name type="scientific">Rhodoplanes elegans</name>
    <dbReference type="NCBI Taxonomy" id="29408"/>
    <lineage>
        <taxon>Bacteria</taxon>
        <taxon>Pseudomonadati</taxon>
        <taxon>Pseudomonadota</taxon>
        <taxon>Alphaproteobacteria</taxon>
        <taxon>Hyphomicrobiales</taxon>
        <taxon>Nitrobacteraceae</taxon>
        <taxon>Rhodoplanes</taxon>
    </lineage>
</organism>
<dbReference type="GO" id="GO:0008915">
    <property type="term" value="F:lipid-A-disaccharide synthase activity"/>
    <property type="evidence" value="ECO:0007669"/>
    <property type="project" value="InterPro"/>
</dbReference>
<keyword evidence="1" id="KW-0472">Membrane</keyword>
<dbReference type="PIRSF" id="PIRSF028440">
    <property type="entry name" value="UCP_LAB_N"/>
    <property type="match status" value="1"/>
</dbReference>
<name>A0A327KQ08_9BRAD</name>
<dbReference type="Pfam" id="PF07578">
    <property type="entry name" value="LAB_N"/>
    <property type="match status" value="1"/>
</dbReference>